<keyword evidence="2" id="KW-1185">Reference proteome</keyword>
<organism evidence="1 2">
    <name type="scientific">Nitratireductor aestuarii</name>
    <dbReference type="NCBI Taxonomy" id="1735103"/>
    <lineage>
        <taxon>Bacteria</taxon>
        <taxon>Pseudomonadati</taxon>
        <taxon>Pseudomonadota</taxon>
        <taxon>Alphaproteobacteria</taxon>
        <taxon>Hyphomicrobiales</taxon>
        <taxon>Phyllobacteriaceae</taxon>
        <taxon>Nitratireductor</taxon>
    </lineage>
</organism>
<sequence length="158" mass="17814">MSNETREFTLQRLKALTDEVALISSDIINKLQRVSHITAELEDLHVALRGILSEPTKADSIMVNRVLTDQKSTGSYFQNGVKIRRGTIKDFVVQVLSDSPNGMVAMDILAAINEQFQKNYDRPSLSPQLSRLRQDGVLGLRGPVWYLKRNDLFEDLLG</sequence>
<proteinExistence type="predicted"/>
<accession>A0A916RBR9</accession>
<evidence type="ECO:0000313" key="1">
    <source>
        <dbReference type="EMBL" id="GGA50764.1"/>
    </source>
</evidence>
<reference evidence="1" key="2">
    <citation type="submission" date="2020-09" db="EMBL/GenBank/DDBJ databases">
        <authorList>
            <person name="Sun Q."/>
            <person name="Zhou Y."/>
        </authorList>
    </citation>
    <scope>NUCLEOTIDE SEQUENCE</scope>
    <source>
        <strain evidence="1">CGMCC 1.15320</strain>
    </source>
</reference>
<dbReference type="AlphaFoldDB" id="A0A916RBR9"/>
<dbReference type="Proteomes" id="UP000636264">
    <property type="component" value="Unassembled WGS sequence"/>
</dbReference>
<comment type="caution">
    <text evidence="1">The sequence shown here is derived from an EMBL/GenBank/DDBJ whole genome shotgun (WGS) entry which is preliminary data.</text>
</comment>
<name>A0A916RBR9_9HYPH</name>
<reference evidence="1" key="1">
    <citation type="journal article" date="2014" name="Int. J. Syst. Evol. Microbiol.">
        <title>Complete genome sequence of Corynebacterium casei LMG S-19264T (=DSM 44701T), isolated from a smear-ripened cheese.</title>
        <authorList>
            <consortium name="US DOE Joint Genome Institute (JGI-PGF)"/>
            <person name="Walter F."/>
            <person name="Albersmeier A."/>
            <person name="Kalinowski J."/>
            <person name="Ruckert C."/>
        </authorList>
    </citation>
    <scope>NUCLEOTIDE SEQUENCE</scope>
    <source>
        <strain evidence="1">CGMCC 1.15320</strain>
    </source>
</reference>
<protein>
    <submittedName>
        <fullName evidence="1">Uncharacterized protein</fullName>
    </submittedName>
</protein>
<gene>
    <name evidence="1" type="ORF">GCM10011385_00010</name>
</gene>
<dbReference type="RefSeq" id="WP_188718888.1">
    <property type="nucleotide sequence ID" value="NZ_BMIF01000001.1"/>
</dbReference>
<evidence type="ECO:0000313" key="2">
    <source>
        <dbReference type="Proteomes" id="UP000636264"/>
    </source>
</evidence>
<dbReference type="EMBL" id="BMIF01000001">
    <property type="protein sequence ID" value="GGA50764.1"/>
    <property type="molecule type" value="Genomic_DNA"/>
</dbReference>